<feature type="region of interest" description="Disordered" evidence="6">
    <location>
        <begin position="169"/>
        <end position="232"/>
    </location>
</feature>
<name>A0AAE1UTF3_9SOLA</name>
<dbReference type="FunFam" id="2.40.30.10:FF:000013">
    <property type="entry name" value="eukaryotic translation initiation factor 5B"/>
    <property type="match status" value="1"/>
</dbReference>
<dbReference type="InterPro" id="IPR027417">
    <property type="entry name" value="P-loop_NTPase"/>
</dbReference>
<dbReference type="EMBL" id="JAVYJV010000092">
    <property type="protein sequence ID" value="KAK4336775.1"/>
    <property type="molecule type" value="Genomic_DNA"/>
</dbReference>
<dbReference type="InterPro" id="IPR000795">
    <property type="entry name" value="T_Tr_GTP-bd_dom"/>
</dbReference>
<evidence type="ECO:0000256" key="2">
    <source>
        <dbReference type="ARBA" id="ARBA00022540"/>
    </source>
</evidence>
<dbReference type="PANTHER" id="PTHR43381">
    <property type="entry name" value="TRANSLATION INITIATION FACTOR IF-2-RELATED"/>
    <property type="match status" value="1"/>
</dbReference>
<keyword evidence="9" id="KW-1185">Reference proteome</keyword>
<dbReference type="PROSITE" id="PS51722">
    <property type="entry name" value="G_TR_2"/>
    <property type="match status" value="1"/>
</dbReference>
<organism evidence="8 9">
    <name type="scientific">Anisodus tanguticus</name>
    <dbReference type="NCBI Taxonomy" id="243964"/>
    <lineage>
        <taxon>Eukaryota</taxon>
        <taxon>Viridiplantae</taxon>
        <taxon>Streptophyta</taxon>
        <taxon>Embryophyta</taxon>
        <taxon>Tracheophyta</taxon>
        <taxon>Spermatophyta</taxon>
        <taxon>Magnoliopsida</taxon>
        <taxon>eudicotyledons</taxon>
        <taxon>Gunneridae</taxon>
        <taxon>Pentapetalae</taxon>
        <taxon>asterids</taxon>
        <taxon>lamiids</taxon>
        <taxon>Solanales</taxon>
        <taxon>Solanaceae</taxon>
        <taxon>Solanoideae</taxon>
        <taxon>Hyoscyameae</taxon>
        <taxon>Anisodus</taxon>
    </lineage>
</organism>
<evidence type="ECO:0000313" key="8">
    <source>
        <dbReference type="EMBL" id="KAK4336775.1"/>
    </source>
</evidence>
<evidence type="ECO:0000313" key="9">
    <source>
        <dbReference type="Proteomes" id="UP001291623"/>
    </source>
</evidence>
<dbReference type="Gene3D" id="2.40.30.10">
    <property type="entry name" value="Translation factors"/>
    <property type="match status" value="1"/>
</dbReference>
<dbReference type="GO" id="GO:0003924">
    <property type="term" value="F:GTPase activity"/>
    <property type="evidence" value="ECO:0007669"/>
    <property type="project" value="InterPro"/>
</dbReference>
<dbReference type="InterPro" id="IPR005225">
    <property type="entry name" value="Small_GTP-bd"/>
</dbReference>
<feature type="compositionally biased region" description="Polar residues" evidence="6">
    <location>
        <begin position="33"/>
        <end position="45"/>
    </location>
</feature>
<dbReference type="NCBIfam" id="TIGR00231">
    <property type="entry name" value="small_GTP"/>
    <property type="match status" value="1"/>
</dbReference>
<keyword evidence="2" id="KW-0396">Initiation factor</keyword>
<evidence type="ECO:0000256" key="6">
    <source>
        <dbReference type="SAM" id="MobiDB-lite"/>
    </source>
</evidence>
<keyword evidence="5" id="KW-0342">GTP-binding</keyword>
<dbReference type="CDD" id="cd03703">
    <property type="entry name" value="aeIF5B_II"/>
    <property type="match status" value="1"/>
</dbReference>
<comment type="caution">
    <text evidence="8">The sequence shown here is derived from an EMBL/GenBank/DDBJ whole genome shotgun (WGS) entry which is preliminary data.</text>
</comment>
<dbReference type="InterPro" id="IPR015760">
    <property type="entry name" value="TIF_IF2"/>
</dbReference>
<dbReference type="Pfam" id="PF00009">
    <property type="entry name" value="GTP_EFTU"/>
    <property type="match status" value="1"/>
</dbReference>
<dbReference type="GO" id="GO:0003743">
    <property type="term" value="F:translation initiation factor activity"/>
    <property type="evidence" value="ECO:0007669"/>
    <property type="project" value="UniProtKB-KW"/>
</dbReference>
<keyword evidence="3" id="KW-0547">Nucleotide-binding</keyword>
<gene>
    <name evidence="8" type="ORF">RND71_043862</name>
</gene>
<keyword evidence="4" id="KW-0648">Protein biosynthesis</keyword>
<dbReference type="PANTHER" id="PTHR43381:SF4">
    <property type="entry name" value="EUKARYOTIC TRANSLATION INITIATION FACTOR 5B"/>
    <property type="match status" value="1"/>
</dbReference>
<comment type="similarity">
    <text evidence="1">Belongs to the TRAFAC class translation factor GTPase superfamily. Classic translation factor GTPase family. IF-2 subfamily.</text>
</comment>
<dbReference type="FunFam" id="3.40.50.300:FF:000112">
    <property type="entry name" value="Eukaryotic translation initiation factor 5B"/>
    <property type="match status" value="1"/>
</dbReference>
<feature type="compositionally biased region" description="Basic and acidic residues" evidence="6">
    <location>
        <begin position="186"/>
        <end position="208"/>
    </location>
</feature>
<sequence>MSEPVNPTLAAEKKKKKKKKAAANSEENKTENVEQQPQVNENASDATGKESTTDASKKKKKKAGEKKDDKTKGKGPNKKILAAMQEALAKVKEEEAARLREEEERVKKELELERIREEQEKKKLELKNKKKLKEKARKEKLKKEGKYLTAKQKADKQRAQASLEILKQQGLIRIGNETDDSVQDNNELKSKSKEKHKKIETINEAESKEPEEEEDLEEEEDEEVEEEEEEVVVDNWEDILDETKKPKADNLENKENKTKNLIKEQSKEIKKTVASEVSQPTQSKSKHNIKSNKIFVQDEDCLLRSPIVCVLGHVDTGKTKLLDYIRKTHVQDNEAGGITQQIGATFVPPNAIKDQCKISKKPTNLEIPGFLIIDTPGHESFTNLRSRGSSLCDIAILVIDIMHGLEPQTIESINLLKSRKTPFIVALNKIDRLYDWQSSVKRDVEDLIKTQQQNTKSEFEKRTKDIILQLNEQSLNAALYYENQDVRYYVSLVPTSAVMGDGMGNLINLMTDYCQTMLHKKLVFLPDKLEATVLEVKALPGLGTTIDVVLVNGKLKEGDKIVLAGHDGPVVTQIRSLLVPQPLRELRVKSPYQELKTVKGSIGVKICGHDLEKAVAGLELYVAKNEVEVERLKSECWEKFGKAMKAIKTSEKGVSVEDGIIVPGTPICVPSKG</sequence>
<feature type="compositionally biased region" description="Basic and acidic residues" evidence="6">
    <location>
        <begin position="47"/>
        <end position="56"/>
    </location>
</feature>
<dbReference type="SUPFAM" id="SSF52540">
    <property type="entry name" value="P-loop containing nucleoside triphosphate hydrolases"/>
    <property type="match status" value="1"/>
</dbReference>
<evidence type="ECO:0000259" key="7">
    <source>
        <dbReference type="PROSITE" id="PS51722"/>
    </source>
</evidence>
<dbReference type="Proteomes" id="UP001291623">
    <property type="component" value="Unassembled WGS sequence"/>
</dbReference>
<protein>
    <recommendedName>
        <fullName evidence="7">Tr-type G domain-containing protein</fullName>
    </recommendedName>
</protein>
<dbReference type="AlphaFoldDB" id="A0AAE1UTF3"/>
<evidence type="ECO:0000256" key="5">
    <source>
        <dbReference type="ARBA" id="ARBA00023134"/>
    </source>
</evidence>
<dbReference type="Gene3D" id="3.40.50.300">
    <property type="entry name" value="P-loop containing nucleotide triphosphate hydrolases"/>
    <property type="match status" value="1"/>
</dbReference>
<evidence type="ECO:0000256" key="1">
    <source>
        <dbReference type="ARBA" id="ARBA00007733"/>
    </source>
</evidence>
<reference evidence="8" key="1">
    <citation type="submission" date="2023-12" db="EMBL/GenBank/DDBJ databases">
        <title>Genome assembly of Anisodus tanguticus.</title>
        <authorList>
            <person name="Wang Y.-J."/>
        </authorList>
    </citation>
    <scope>NUCLEOTIDE SEQUENCE</scope>
    <source>
        <strain evidence="8">KB-2021</strain>
        <tissue evidence="8">Leaf</tissue>
    </source>
</reference>
<accession>A0AAE1UTF3</accession>
<evidence type="ECO:0000256" key="3">
    <source>
        <dbReference type="ARBA" id="ARBA00022741"/>
    </source>
</evidence>
<dbReference type="GO" id="GO:0005739">
    <property type="term" value="C:mitochondrion"/>
    <property type="evidence" value="ECO:0007669"/>
    <property type="project" value="TreeGrafter"/>
</dbReference>
<dbReference type="PRINTS" id="PR00315">
    <property type="entry name" value="ELONGATNFCT"/>
</dbReference>
<dbReference type="GO" id="GO:0005525">
    <property type="term" value="F:GTP binding"/>
    <property type="evidence" value="ECO:0007669"/>
    <property type="project" value="UniProtKB-KW"/>
</dbReference>
<proteinExistence type="inferred from homology"/>
<dbReference type="CDD" id="cd01887">
    <property type="entry name" value="IF2_eIF5B"/>
    <property type="match status" value="1"/>
</dbReference>
<feature type="region of interest" description="Disordered" evidence="6">
    <location>
        <begin position="1"/>
        <end position="82"/>
    </location>
</feature>
<evidence type="ECO:0000256" key="4">
    <source>
        <dbReference type="ARBA" id="ARBA00022917"/>
    </source>
</evidence>
<feature type="compositionally biased region" description="Acidic residues" evidence="6">
    <location>
        <begin position="209"/>
        <end position="232"/>
    </location>
</feature>
<feature type="domain" description="Tr-type G" evidence="7">
    <location>
        <begin position="303"/>
        <end position="518"/>
    </location>
</feature>